<reference evidence="1 2" key="1">
    <citation type="submission" date="2018-09" db="EMBL/GenBank/DDBJ databases">
        <title>YIM PH21274 draft genome.</title>
        <authorList>
            <person name="Miao C."/>
        </authorList>
    </citation>
    <scope>NUCLEOTIDE SEQUENCE [LARGE SCALE GENOMIC DNA]</scope>
    <source>
        <strain evidence="1 2">YIM PH 21724</strain>
    </source>
</reference>
<evidence type="ECO:0000313" key="2">
    <source>
        <dbReference type="Proteomes" id="UP000266677"/>
    </source>
</evidence>
<dbReference type="AlphaFoldDB" id="A0A3A4K1L3"/>
<accession>A0A3A4K1L3</accession>
<proteinExistence type="predicted"/>
<evidence type="ECO:0000313" key="1">
    <source>
        <dbReference type="EMBL" id="RJO69997.1"/>
    </source>
</evidence>
<protein>
    <submittedName>
        <fullName evidence="1">Uncharacterized protein</fullName>
    </submittedName>
</protein>
<organism evidence="1 2">
    <name type="scientific">Nocardia panacis</name>
    <dbReference type="NCBI Taxonomy" id="2340916"/>
    <lineage>
        <taxon>Bacteria</taxon>
        <taxon>Bacillati</taxon>
        <taxon>Actinomycetota</taxon>
        <taxon>Actinomycetes</taxon>
        <taxon>Mycobacteriales</taxon>
        <taxon>Nocardiaceae</taxon>
        <taxon>Nocardia</taxon>
    </lineage>
</organism>
<dbReference type="EMBL" id="QZFU01000041">
    <property type="protein sequence ID" value="RJO69997.1"/>
    <property type="molecule type" value="Genomic_DNA"/>
</dbReference>
<name>A0A3A4K1L3_9NOCA</name>
<keyword evidence="2" id="KW-1185">Reference proteome</keyword>
<sequence length="140" mass="15724">MLSVESWTERVATTEQGTAHRQAEIDYRSVPAVRPQVTLVRRKIPVPIHERGKQFTQMTRDVIEFDSFQRQNLGAWVGVLQQFAVLPPGKRAECELQLAATQAAGSVEPLAVCVLNPQITTAISIDPRLRWEAHQSWIPA</sequence>
<comment type="caution">
    <text evidence="1">The sequence shown here is derived from an EMBL/GenBank/DDBJ whole genome shotgun (WGS) entry which is preliminary data.</text>
</comment>
<dbReference type="Proteomes" id="UP000266677">
    <property type="component" value="Unassembled WGS sequence"/>
</dbReference>
<gene>
    <name evidence="1" type="ORF">D5S18_29450</name>
</gene>